<reference evidence="2 3" key="1">
    <citation type="submission" date="2012-01" db="EMBL/GenBank/DDBJ databases">
        <title>The Genome Sequence of Scardovia wiggsiae F0424.</title>
        <authorList>
            <consortium name="The Broad Institute Genome Sequencing Platform"/>
            <person name="Earl A."/>
            <person name="Ward D."/>
            <person name="Feldgarden M."/>
            <person name="Gevers D."/>
            <person name="Izard J."/>
            <person name="Ganesan A."/>
            <person name="Baranova O.V."/>
            <person name="Blanton J.M."/>
            <person name="Tanner A.C."/>
            <person name="Mathney J."/>
            <person name="Dewhirst F.E."/>
            <person name="Young S.K."/>
            <person name="Zeng Q."/>
            <person name="Gargeya S."/>
            <person name="Fitzgerald M."/>
            <person name="Haas B."/>
            <person name="Abouelleil A."/>
            <person name="Alvarado L."/>
            <person name="Arachchi H.M."/>
            <person name="Berlin A."/>
            <person name="Chapman S.B."/>
            <person name="Gearin G."/>
            <person name="Goldberg J."/>
            <person name="Griggs A."/>
            <person name="Gujja S."/>
            <person name="Hansen M."/>
            <person name="Heiman D."/>
            <person name="Howarth C."/>
            <person name="Larimer J."/>
            <person name="Lui A."/>
            <person name="MacDonald P.J.P."/>
            <person name="McCowen C."/>
            <person name="Montmayeur A."/>
            <person name="Murphy C."/>
            <person name="Neiman D."/>
            <person name="Pearson M."/>
            <person name="Priest M."/>
            <person name="Roberts A."/>
            <person name="Saif S."/>
            <person name="Shea T."/>
            <person name="Sisk P."/>
            <person name="Stolte C."/>
            <person name="Sykes S."/>
            <person name="Wortman J."/>
            <person name="Nusbaum C."/>
            <person name="Birren B."/>
        </authorList>
    </citation>
    <scope>NUCLEOTIDE SEQUENCE [LARGE SCALE GENOMIC DNA]</scope>
    <source>
        <strain evidence="2 3">F0424</strain>
    </source>
</reference>
<evidence type="ECO:0000313" key="3">
    <source>
        <dbReference type="Proteomes" id="UP000006415"/>
    </source>
</evidence>
<feature type="transmembrane region" description="Helical" evidence="1">
    <location>
        <begin position="88"/>
        <end position="106"/>
    </location>
</feature>
<protein>
    <submittedName>
        <fullName evidence="2">Uncharacterized protein</fullName>
    </submittedName>
</protein>
<dbReference type="HOGENOM" id="CLU_074054_1_0_11"/>
<keyword evidence="1" id="KW-1133">Transmembrane helix</keyword>
<keyword evidence="1" id="KW-0812">Transmembrane</keyword>
<dbReference type="STRING" id="857290.HMPREF9156_00392"/>
<feature type="transmembrane region" description="Helical" evidence="1">
    <location>
        <begin position="230"/>
        <end position="252"/>
    </location>
</feature>
<keyword evidence="3" id="KW-1185">Reference proteome</keyword>
<dbReference type="eggNOG" id="ENOG5032WBP">
    <property type="taxonomic scope" value="Bacteria"/>
</dbReference>
<feature type="transmembrane region" description="Helical" evidence="1">
    <location>
        <begin position="118"/>
        <end position="136"/>
    </location>
</feature>
<organism evidence="2 3">
    <name type="scientific">Scardovia wiggsiae F0424</name>
    <dbReference type="NCBI Taxonomy" id="857290"/>
    <lineage>
        <taxon>Bacteria</taxon>
        <taxon>Bacillati</taxon>
        <taxon>Actinomycetota</taxon>
        <taxon>Actinomycetes</taxon>
        <taxon>Bifidobacteriales</taxon>
        <taxon>Bifidobacteriaceae</taxon>
        <taxon>Scardovia</taxon>
    </lineage>
</organism>
<accession>J0DH01</accession>
<feature type="transmembrane region" description="Helical" evidence="1">
    <location>
        <begin position="21"/>
        <end position="39"/>
    </location>
</feature>
<dbReference type="AlphaFoldDB" id="J0DH01"/>
<name>J0DH01_9BIFI</name>
<feature type="transmembrane region" description="Helical" evidence="1">
    <location>
        <begin position="145"/>
        <end position="164"/>
    </location>
</feature>
<gene>
    <name evidence="2" type="ORF">HMPREF9156_00392</name>
</gene>
<evidence type="ECO:0000313" key="2">
    <source>
        <dbReference type="EMBL" id="EJD65628.1"/>
    </source>
</evidence>
<proteinExistence type="predicted"/>
<feature type="transmembrane region" description="Helical" evidence="1">
    <location>
        <begin position="194"/>
        <end position="218"/>
    </location>
</feature>
<comment type="caution">
    <text evidence="2">The sequence shown here is derived from an EMBL/GenBank/DDBJ whole genome shotgun (WGS) entry which is preliminary data.</text>
</comment>
<sequence length="253" mass="28820">MPTSSELKKKRRHRGNSDYRLSCFVILFMVLSMLGSSLVRTGSIDPSKMDMFTLTVAVLCEALSWMALPIAAWLFVKHFETWGMKLQYSLILLAVAALSEVPYDFVSTGQWVTWETQNPLWALAVCSVVLAAWDWLGRFEEFTRWIWRIIAIIGALTWAYVFRLGLREHILYQGIALIGFVVIFHALKSKENTMVYIAGAWGALFLLAPGIGVLFLHARNDEEKYPAPPFRWMLVAAYPLLLAAFAAVRYLVY</sequence>
<feature type="transmembrane region" description="Helical" evidence="1">
    <location>
        <begin position="51"/>
        <end position="76"/>
    </location>
</feature>
<feature type="transmembrane region" description="Helical" evidence="1">
    <location>
        <begin position="170"/>
        <end position="187"/>
    </location>
</feature>
<evidence type="ECO:0000256" key="1">
    <source>
        <dbReference type="SAM" id="Phobius"/>
    </source>
</evidence>
<dbReference type="Proteomes" id="UP000006415">
    <property type="component" value="Unassembled WGS sequence"/>
</dbReference>
<dbReference type="RefSeq" id="WP_007147460.1">
    <property type="nucleotide sequence ID" value="NZ_AKCI01000001.1"/>
</dbReference>
<keyword evidence="1" id="KW-0472">Membrane</keyword>
<dbReference type="EMBL" id="AGZS01000001">
    <property type="protein sequence ID" value="EJD65628.1"/>
    <property type="molecule type" value="Genomic_DNA"/>
</dbReference>
<dbReference type="OrthoDB" id="81897at2"/>